<keyword evidence="1" id="KW-0812">Transmembrane</keyword>
<keyword evidence="1" id="KW-0472">Membrane</keyword>
<evidence type="ECO:0000256" key="1">
    <source>
        <dbReference type="SAM" id="Phobius"/>
    </source>
</evidence>
<feature type="transmembrane region" description="Helical" evidence="1">
    <location>
        <begin position="171"/>
        <end position="193"/>
    </location>
</feature>
<feature type="transmembrane region" description="Helical" evidence="1">
    <location>
        <begin position="516"/>
        <end position="537"/>
    </location>
</feature>
<dbReference type="Proteomes" id="UP001241758">
    <property type="component" value="Unassembled WGS sequence"/>
</dbReference>
<feature type="transmembrane region" description="Helical" evidence="1">
    <location>
        <begin position="402"/>
        <end position="426"/>
    </location>
</feature>
<feature type="transmembrane region" description="Helical" evidence="1">
    <location>
        <begin position="142"/>
        <end position="165"/>
    </location>
</feature>
<reference evidence="2 3" key="1">
    <citation type="submission" date="2023-05" db="EMBL/GenBank/DDBJ databases">
        <title>Actinoplanes sp. NEAU-A12 genome sequencing.</title>
        <authorList>
            <person name="Wang Z.-S."/>
        </authorList>
    </citation>
    <scope>NUCLEOTIDE SEQUENCE [LARGE SCALE GENOMIC DNA]</scope>
    <source>
        <strain evidence="2 3">NEAU-A12</strain>
    </source>
</reference>
<accession>A0ABT6X052</accession>
<proteinExistence type="predicted"/>
<feature type="transmembrane region" description="Helical" evidence="1">
    <location>
        <begin position="249"/>
        <end position="270"/>
    </location>
</feature>
<feature type="transmembrane region" description="Helical" evidence="1">
    <location>
        <begin position="354"/>
        <end position="381"/>
    </location>
</feature>
<comment type="caution">
    <text evidence="2">The sequence shown here is derived from an EMBL/GenBank/DDBJ whole genome shotgun (WGS) entry which is preliminary data.</text>
</comment>
<evidence type="ECO:0000313" key="3">
    <source>
        <dbReference type="Proteomes" id="UP001241758"/>
    </source>
</evidence>
<dbReference type="EMBL" id="JASCTH010000042">
    <property type="protein sequence ID" value="MDI6105215.1"/>
    <property type="molecule type" value="Genomic_DNA"/>
</dbReference>
<gene>
    <name evidence="2" type="ORF">QLQ12_42185</name>
</gene>
<name>A0ABT6X052_9ACTN</name>
<keyword evidence="1" id="KW-1133">Transmembrane helix</keyword>
<evidence type="ECO:0008006" key="4">
    <source>
        <dbReference type="Google" id="ProtNLM"/>
    </source>
</evidence>
<feature type="transmembrane region" description="Helical" evidence="1">
    <location>
        <begin position="438"/>
        <end position="462"/>
    </location>
</feature>
<sequence length="544" mass="54568">MSATALSPTATGLPVPPAPGRAVTGLAIRQIRRTGPIVAVLAAGMTALVAATYARVMADPAAAGSLAALAGNPAIRTLFGTPAGLDTAGGFTVWRVGTVTAVLLAAWSILATTRITRGEEDAGRWDVLLSGRIALRHTVVRHLAVVMLVPAATGCGITGVLLGAGTPLTGALVHGIGTGLLGLFFAAVAAFTAQVFATRAPATGSAVAVLGVSLLARMIGDGITELGWLRWLSPFGLLALSGPYVQDRAVPLLVLLAAVAVVAVAVPAAAGRREVRGGLIAAASGRRARLRLLGSVELFAIRRTLRPLTGWVLGVGAYFLLIGVTTVSVTEFLADNPVLANEAARAGFAGLGSVAGFVATLFAILAMPAGGFAAVRMAAFVSAETDRRMSLLAAAPVSRTRLLGVDLAATAAAAAVLVTVAGLATWAGVAAIGGDLPLVAALHGVWNILPIVLLSVGAAAFATGWAPGWVGVAGGLPATGGFLLLVIADSVAAPQWLRELSPFAHLAPVPLTGPDWAATAVMLGLAALLAGGGVAGYRRRDLRS</sequence>
<feature type="transmembrane region" description="Helical" evidence="1">
    <location>
        <begin position="469"/>
        <end position="496"/>
    </location>
</feature>
<evidence type="ECO:0000313" key="2">
    <source>
        <dbReference type="EMBL" id="MDI6105215.1"/>
    </source>
</evidence>
<protein>
    <recommendedName>
        <fullName evidence="4">Polyketide antibiotic transporter</fullName>
    </recommendedName>
</protein>
<feature type="transmembrane region" description="Helical" evidence="1">
    <location>
        <begin position="37"/>
        <end position="56"/>
    </location>
</feature>
<feature type="transmembrane region" description="Helical" evidence="1">
    <location>
        <begin position="311"/>
        <end position="334"/>
    </location>
</feature>
<feature type="transmembrane region" description="Helical" evidence="1">
    <location>
        <begin position="205"/>
        <end position="229"/>
    </location>
</feature>
<feature type="transmembrane region" description="Helical" evidence="1">
    <location>
        <begin position="92"/>
        <end position="110"/>
    </location>
</feature>
<organism evidence="2 3">
    <name type="scientific">Actinoplanes sandaracinus</name>
    <dbReference type="NCBI Taxonomy" id="3045177"/>
    <lineage>
        <taxon>Bacteria</taxon>
        <taxon>Bacillati</taxon>
        <taxon>Actinomycetota</taxon>
        <taxon>Actinomycetes</taxon>
        <taxon>Micromonosporales</taxon>
        <taxon>Micromonosporaceae</taxon>
        <taxon>Actinoplanes</taxon>
    </lineage>
</organism>
<keyword evidence="3" id="KW-1185">Reference proteome</keyword>
<dbReference type="RefSeq" id="WP_282766683.1">
    <property type="nucleotide sequence ID" value="NZ_JASCTH010000042.1"/>
</dbReference>